<dbReference type="Proteomes" id="UP000199421">
    <property type="component" value="Unassembled WGS sequence"/>
</dbReference>
<accession>A0A1H7R4N4</accession>
<keyword evidence="1" id="KW-0472">Membrane</keyword>
<protein>
    <submittedName>
        <fullName evidence="2">Uncharacterized protein</fullName>
    </submittedName>
</protein>
<dbReference type="OrthoDB" id="1451596at2"/>
<gene>
    <name evidence="2" type="ORF">SAMN05661044_02841</name>
</gene>
<keyword evidence="1" id="KW-0812">Transmembrane</keyword>
<dbReference type="STRING" id="407022.SAMN05661044_02841"/>
<keyword evidence="1" id="KW-1133">Transmembrane helix</keyword>
<evidence type="ECO:0000313" key="2">
    <source>
        <dbReference type="EMBL" id="SEL55246.1"/>
    </source>
</evidence>
<feature type="transmembrane region" description="Helical" evidence="1">
    <location>
        <begin position="18"/>
        <end position="39"/>
    </location>
</feature>
<proteinExistence type="predicted"/>
<evidence type="ECO:0000313" key="3">
    <source>
        <dbReference type="Proteomes" id="UP000199421"/>
    </source>
</evidence>
<name>A0A1H7R4N4_OLID1</name>
<organism evidence="2 3">
    <name type="scientific">Olivibacter domesticus</name>
    <name type="common">Pseudosphingobacterium domesticum</name>
    <dbReference type="NCBI Taxonomy" id="407022"/>
    <lineage>
        <taxon>Bacteria</taxon>
        <taxon>Pseudomonadati</taxon>
        <taxon>Bacteroidota</taxon>
        <taxon>Sphingobacteriia</taxon>
        <taxon>Sphingobacteriales</taxon>
        <taxon>Sphingobacteriaceae</taxon>
        <taxon>Olivibacter</taxon>
    </lineage>
</organism>
<dbReference type="AlphaFoldDB" id="A0A1H7R4N4"/>
<keyword evidence="3" id="KW-1185">Reference proteome</keyword>
<evidence type="ECO:0000256" key="1">
    <source>
        <dbReference type="SAM" id="Phobius"/>
    </source>
</evidence>
<dbReference type="RefSeq" id="WP_093325447.1">
    <property type="nucleotide sequence ID" value="NZ_FOAF01000002.1"/>
</dbReference>
<sequence>MDKYLQDFSYRIPIDWEIFISAVGITFVIAACTVGYRSIRVATVKPDKKLTNGVIDYIGLPD</sequence>
<dbReference type="PROSITE" id="PS51257">
    <property type="entry name" value="PROKAR_LIPOPROTEIN"/>
    <property type="match status" value="1"/>
</dbReference>
<reference evidence="3" key="1">
    <citation type="submission" date="2016-10" db="EMBL/GenBank/DDBJ databases">
        <authorList>
            <person name="Varghese N."/>
            <person name="Submissions S."/>
        </authorList>
    </citation>
    <scope>NUCLEOTIDE SEQUENCE [LARGE SCALE GENOMIC DNA]</scope>
    <source>
        <strain evidence="3">DSM 18733</strain>
    </source>
</reference>
<dbReference type="EMBL" id="FOAF01000002">
    <property type="protein sequence ID" value="SEL55246.1"/>
    <property type="molecule type" value="Genomic_DNA"/>
</dbReference>